<reference evidence="9" key="1">
    <citation type="submission" date="2023-01" db="EMBL/GenBank/DDBJ databases">
        <title>Human gut microbiome strain richness.</title>
        <authorList>
            <person name="Chen-Liaw A."/>
        </authorList>
    </citation>
    <scope>NUCLEOTIDE SEQUENCE</scope>
    <source>
        <strain evidence="9">1001283st1_G1_1001283B150217_161031</strain>
    </source>
</reference>
<feature type="domain" description="RecX first three-helical" evidence="8">
    <location>
        <begin position="11"/>
        <end position="46"/>
    </location>
</feature>
<dbReference type="Gene3D" id="1.10.10.10">
    <property type="entry name" value="Winged helix-like DNA-binding domain superfamily/Winged helix DNA-binding domain"/>
    <property type="match status" value="3"/>
</dbReference>
<sequence>MSYTDDERIRAKRRALYILAQRDHSKKELYDKLIKNYPPDLCEMVVGLMCEHDLINEEKYTEKLYRAYINKGWGKSKIRFELRRKGLPDSLISQQEEEYDTEDFIDEIIHLVDKKYASKLDFSDYKSVQRVTAALARRGFAYDDIKLALSRIKDGDYDEDEEYEEYDE</sequence>
<dbReference type="GO" id="GO:0005737">
    <property type="term" value="C:cytoplasm"/>
    <property type="evidence" value="ECO:0007669"/>
    <property type="project" value="UniProtKB-SubCell"/>
</dbReference>
<dbReference type="InterPro" id="IPR036388">
    <property type="entry name" value="WH-like_DNA-bd_sf"/>
</dbReference>
<evidence type="ECO:0000259" key="8">
    <source>
        <dbReference type="Pfam" id="PF21982"/>
    </source>
</evidence>
<evidence type="ECO:0000256" key="1">
    <source>
        <dbReference type="ARBA" id="ARBA00004496"/>
    </source>
</evidence>
<dbReference type="AlphaFoldDB" id="A0AAW6D0K3"/>
<dbReference type="Pfam" id="PF21982">
    <property type="entry name" value="RecX_HTH1"/>
    <property type="match status" value="1"/>
</dbReference>
<evidence type="ECO:0000259" key="6">
    <source>
        <dbReference type="Pfam" id="PF02631"/>
    </source>
</evidence>
<gene>
    <name evidence="5" type="primary">recX</name>
    <name evidence="9" type="ORF">PNE09_06495</name>
</gene>
<dbReference type="Pfam" id="PF02631">
    <property type="entry name" value="RecX_HTH2"/>
    <property type="match status" value="1"/>
</dbReference>
<evidence type="ECO:0000256" key="2">
    <source>
        <dbReference type="ARBA" id="ARBA00009695"/>
    </source>
</evidence>
<evidence type="ECO:0000259" key="7">
    <source>
        <dbReference type="Pfam" id="PF21981"/>
    </source>
</evidence>
<comment type="similarity">
    <text evidence="2 5">Belongs to the RecX family.</text>
</comment>
<protein>
    <recommendedName>
        <fullName evidence="3 5">Regulatory protein RecX</fullName>
    </recommendedName>
</protein>
<dbReference type="InterPro" id="IPR053926">
    <property type="entry name" value="RecX_HTH_1st"/>
</dbReference>
<evidence type="ECO:0000256" key="4">
    <source>
        <dbReference type="ARBA" id="ARBA00022490"/>
    </source>
</evidence>
<dbReference type="PANTHER" id="PTHR33602">
    <property type="entry name" value="REGULATORY PROTEIN RECX FAMILY PROTEIN"/>
    <property type="match status" value="1"/>
</dbReference>
<feature type="domain" description="RecX third three-helical" evidence="7">
    <location>
        <begin position="105"/>
        <end position="149"/>
    </location>
</feature>
<evidence type="ECO:0000313" key="10">
    <source>
        <dbReference type="Proteomes" id="UP001210809"/>
    </source>
</evidence>
<dbReference type="PANTHER" id="PTHR33602:SF1">
    <property type="entry name" value="REGULATORY PROTEIN RECX FAMILY PROTEIN"/>
    <property type="match status" value="1"/>
</dbReference>
<evidence type="ECO:0000256" key="3">
    <source>
        <dbReference type="ARBA" id="ARBA00018111"/>
    </source>
</evidence>
<feature type="domain" description="RecX second three-helical" evidence="6">
    <location>
        <begin position="56"/>
        <end position="94"/>
    </location>
</feature>
<evidence type="ECO:0000256" key="5">
    <source>
        <dbReference type="HAMAP-Rule" id="MF_01114"/>
    </source>
</evidence>
<dbReference type="Pfam" id="PF21981">
    <property type="entry name" value="RecX_HTH3"/>
    <property type="match status" value="1"/>
</dbReference>
<dbReference type="InterPro" id="IPR053924">
    <property type="entry name" value="RecX_HTH_2nd"/>
</dbReference>
<name>A0AAW6D0K3_9FIRM</name>
<accession>A0AAW6D0K3</accession>
<dbReference type="EMBL" id="JAQLXW010000007">
    <property type="protein sequence ID" value="MDB8003713.1"/>
    <property type="molecule type" value="Genomic_DNA"/>
</dbReference>
<comment type="caution">
    <text evidence="9">The sequence shown here is derived from an EMBL/GenBank/DDBJ whole genome shotgun (WGS) entry which is preliminary data.</text>
</comment>
<keyword evidence="4 5" id="KW-0963">Cytoplasm</keyword>
<dbReference type="Proteomes" id="UP001210809">
    <property type="component" value="Unassembled WGS sequence"/>
</dbReference>
<proteinExistence type="inferred from homology"/>
<organism evidence="9 10">
    <name type="scientific">[Eubacterium] siraeum</name>
    <dbReference type="NCBI Taxonomy" id="39492"/>
    <lineage>
        <taxon>Bacteria</taxon>
        <taxon>Bacillati</taxon>
        <taxon>Bacillota</taxon>
        <taxon>Clostridia</taxon>
        <taxon>Eubacteriales</taxon>
        <taxon>Oscillospiraceae</taxon>
        <taxon>Oscillospiraceae incertae sedis</taxon>
    </lineage>
</organism>
<comment type="subcellular location">
    <subcellularLocation>
        <location evidence="1 5">Cytoplasm</location>
    </subcellularLocation>
</comment>
<dbReference type="InterPro" id="IPR053925">
    <property type="entry name" value="RecX_HTH_3rd"/>
</dbReference>
<comment type="function">
    <text evidence="5">Modulates RecA activity.</text>
</comment>
<dbReference type="GO" id="GO:0006282">
    <property type="term" value="P:regulation of DNA repair"/>
    <property type="evidence" value="ECO:0007669"/>
    <property type="project" value="UniProtKB-UniRule"/>
</dbReference>
<dbReference type="HAMAP" id="MF_01114">
    <property type="entry name" value="RecX"/>
    <property type="match status" value="1"/>
</dbReference>
<dbReference type="InterPro" id="IPR003783">
    <property type="entry name" value="Regulatory_RecX"/>
</dbReference>
<evidence type="ECO:0000313" key="9">
    <source>
        <dbReference type="EMBL" id="MDB8003713.1"/>
    </source>
</evidence>